<accession>A0AA42IFA2</accession>
<dbReference type="RefSeq" id="WP_279695690.1">
    <property type="nucleotide sequence ID" value="NZ_JAOEEO010000002.1"/>
</dbReference>
<dbReference type="Proteomes" id="UP001159329">
    <property type="component" value="Unassembled WGS sequence"/>
</dbReference>
<evidence type="ECO:0000313" key="2">
    <source>
        <dbReference type="Proteomes" id="UP001159329"/>
    </source>
</evidence>
<reference evidence="1" key="1">
    <citation type="submission" date="2022-09" db="EMBL/GenBank/DDBJ databases">
        <title>Intensive care unit water sources are persistently colonized with multi-drug resistant bacteria and are the site of extensive horizontal gene transfer of antibiotic resistance genes.</title>
        <authorList>
            <person name="Diorio-Toth L."/>
        </authorList>
    </citation>
    <scope>NUCLEOTIDE SEQUENCE</scope>
    <source>
        <strain evidence="1">GD04005</strain>
    </source>
</reference>
<organism evidence="1 2">
    <name type="scientific">Acinetobacter courvalinii</name>
    <dbReference type="NCBI Taxonomy" id="280147"/>
    <lineage>
        <taxon>Bacteria</taxon>
        <taxon>Pseudomonadati</taxon>
        <taxon>Pseudomonadota</taxon>
        <taxon>Gammaproteobacteria</taxon>
        <taxon>Moraxellales</taxon>
        <taxon>Moraxellaceae</taxon>
        <taxon>Acinetobacter</taxon>
    </lineage>
</organism>
<dbReference type="CDD" id="cd00085">
    <property type="entry name" value="HNHc"/>
    <property type="match status" value="1"/>
</dbReference>
<dbReference type="Gene3D" id="1.10.30.50">
    <property type="match status" value="1"/>
</dbReference>
<dbReference type="AlphaFoldDB" id="A0AA42IFA2"/>
<dbReference type="InterPro" id="IPR003615">
    <property type="entry name" value="HNH_nuc"/>
</dbReference>
<proteinExistence type="predicted"/>
<name>A0AA42IFA2_9GAMM</name>
<dbReference type="EMBL" id="JAOEEO010000002">
    <property type="protein sequence ID" value="MDH0564321.1"/>
    <property type="molecule type" value="Genomic_DNA"/>
</dbReference>
<gene>
    <name evidence="1" type="ORF">N7644_11565</name>
</gene>
<protein>
    <recommendedName>
        <fullName evidence="3">HNH endonuclease</fullName>
    </recommendedName>
</protein>
<evidence type="ECO:0000313" key="1">
    <source>
        <dbReference type="EMBL" id="MDH0564321.1"/>
    </source>
</evidence>
<evidence type="ECO:0008006" key="3">
    <source>
        <dbReference type="Google" id="ProtNLM"/>
    </source>
</evidence>
<sequence>MRQSLRQPIKELELAAKLLDAAADAFILNDYRLANLLIVEANFPEITEYAQSIVGKLSFDIHRQTKLPKRLPISMRDSTRMPSQVEQNAIFLRDGWRCRFCGIKVISRQARTILSNVFKIEKHWISIKSQRNSALYALASSLDHIDPHGRGGKNEQSNFVTACYCCQFGRGDFTLAEIEVLNPLERMPIVDDWDGLTRVLQCSPNSVLSL</sequence>
<comment type="caution">
    <text evidence="1">The sequence shown here is derived from an EMBL/GenBank/DDBJ whole genome shotgun (WGS) entry which is preliminary data.</text>
</comment>